<dbReference type="EMBL" id="LSEF01000052">
    <property type="protein sequence ID" value="OAF16732.1"/>
    <property type="molecule type" value="Genomic_DNA"/>
</dbReference>
<accession>A0A176ZA48</accession>
<keyword evidence="3" id="KW-1185">Reference proteome</keyword>
<dbReference type="RefSeq" id="WP_027552871.1">
    <property type="nucleotide sequence ID" value="NZ_LSEF01000052.1"/>
</dbReference>
<sequence length="110" mass="12508">MSRSYVDLVALASTLIIFATPACAADYAVHPRQARSAATVVQIDRGPNPYCGPRCGCPEAVYVRHRSLEQAYSYTLDPRTKSEEPHYYYGPNRTYVRYVNPRNPDLVFQY</sequence>
<evidence type="ECO:0000313" key="3">
    <source>
        <dbReference type="Proteomes" id="UP000077173"/>
    </source>
</evidence>
<feature type="chain" id="PRO_5008055743" description="Secreted protein" evidence="1">
    <location>
        <begin position="25"/>
        <end position="110"/>
    </location>
</feature>
<dbReference type="Proteomes" id="UP000077173">
    <property type="component" value="Unassembled WGS sequence"/>
</dbReference>
<feature type="signal peptide" evidence="1">
    <location>
        <begin position="1"/>
        <end position="24"/>
    </location>
</feature>
<keyword evidence="1" id="KW-0732">Signal</keyword>
<proteinExistence type="predicted"/>
<reference evidence="2 3" key="1">
    <citation type="submission" date="2016-02" db="EMBL/GenBank/DDBJ databases">
        <title>Draft genome sequence of the strain BR 10247T Bradyrhizobium neotropicale isolated from nodules of Centrolobium paraense.</title>
        <authorList>
            <person name="Simoes-Araujo J.L."/>
            <person name="Barauna A.C."/>
            <person name="Silva K."/>
            <person name="Zilli J.E."/>
        </authorList>
    </citation>
    <scope>NUCLEOTIDE SEQUENCE [LARGE SCALE GENOMIC DNA]</scope>
    <source>
        <strain evidence="2 3">BR 10247</strain>
    </source>
</reference>
<comment type="caution">
    <text evidence="2">The sequence shown here is derived from an EMBL/GenBank/DDBJ whole genome shotgun (WGS) entry which is preliminary data.</text>
</comment>
<dbReference type="GeneID" id="32586361"/>
<organism evidence="2 3">
    <name type="scientific">Bradyrhizobium neotropicale</name>
    <dbReference type="NCBI Taxonomy" id="1497615"/>
    <lineage>
        <taxon>Bacteria</taxon>
        <taxon>Pseudomonadati</taxon>
        <taxon>Pseudomonadota</taxon>
        <taxon>Alphaproteobacteria</taxon>
        <taxon>Hyphomicrobiales</taxon>
        <taxon>Nitrobacteraceae</taxon>
        <taxon>Bradyrhizobium</taxon>
    </lineage>
</organism>
<dbReference type="AlphaFoldDB" id="A0A176ZA48"/>
<evidence type="ECO:0000313" key="2">
    <source>
        <dbReference type="EMBL" id="OAF16732.1"/>
    </source>
</evidence>
<evidence type="ECO:0008006" key="4">
    <source>
        <dbReference type="Google" id="ProtNLM"/>
    </source>
</evidence>
<name>A0A176ZA48_9BRAD</name>
<protein>
    <recommendedName>
        <fullName evidence="4">Secreted protein</fullName>
    </recommendedName>
</protein>
<evidence type="ECO:0000256" key="1">
    <source>
        <dbReference type="SAM" id="SignalP"/>
    </source>
</evidence>
<gene>
    <name evidence="2" type="ORF">AXW67_11830</name>
</gene>